<comment type="subcellular location">
    <subcellularLocation>
        <location evidence="1">Membrane</location>
        <topology evidence="1">Multi-pass membrane protein</topology>
    </subcellularLocation>
</comment>
<evidence type="ECO:0000313" key="11">
    <source>
        <dbReference type="Proteomes" id="UP000256601"/>
    </source>
</evidence>
<dbReference type="SMART" id="SM00679">
    <property type="entry name" value="CTNS"/>
    <property type="match status" value="2"/>
</dbReference>
<dbReference type="PANTHER" id="PTHR16201">
    <property type="entry name" value="SEVEN TRANSMEMBRANE PROTEIN 1-RELATED"/>
    <property type="match status" value="1"/>
</dbReference>
<evidence type="ECO:0000256" key="3">
    <source>
        <dbReference type="ARBA" id="ARBA00022989"/>
    </source>
</evidence>
<protein>
    <submittedName>
        <fullName evidence="9">PQ loop repeat-domain-containing protein</fullName>
    </submittedName>
</protein>
<feature type="transmembrane region" description="Helical" evidence="7">
    <location>
        <begin position="130"/>
        <end position="150"/>
    </location>
</feature>
<dbReference type="Pfam" id="PF04193">
    <property type="entry name" value="PQ-loop"/>
    <property type="match status" value="2"/>
</dbReference>
<dbReference type="PANTHER" id="PTHR16201:SF44">
    <property type="entry name" value="SEVEN TRANSMEMBRANE PROTEIN 1"/>
    <property type="match status" value="1"/>
</dbReference>
<dbReference type="GO" id="GO:0015174">
    <property type="term" value="F:basic amino acid transmembrane transporter activity"/>
    <property type="evidence" value="ECO:0007669"/>
    <property type="project" value="EnsemblFungi"/>
</dbReference>
<evidence type="ECO:0000313" key="10">
    <source>
        <dbReference type="Proteomes" id="UP000182444"/>
    </source>
</evidence>
<feature type="transmembrane region" description="Helical" evidence="7">
    <location>
        <begin position="6"/>
        <end position="28"/>
    </location>
</feature>
<dbReference type="OMA" id="ISQCVYY"/>
<keyword evidence="3 7" id="KW-1133">Transmembrane helix</keyword>
<dbReference type="AlphaFoldDB" id="A0A1D8NNK2"/>
<reference evidence="8 10" key="1">
    <citation type="journal article" date="2016" name="PLoS ONE">
        <title>Sequence Assembly of Yarrowia lipolytica Strain W29/CLIB89 Shows Transposable Element Diversity.</title>
        <authorList>
            <person name="Magnan C."/>
            <person name="Yu J."/>
            <person name="Chang I."/>
            <person name="Jahn E."/>
            <person name="Kanomata Y."/>
            <person name="Wu J."/>
            <person name="Zeller M."/>
            <person name="Oakes M."/>
            <person name="Baldi P."/>
            <person name="Sandmeyer S."/>
        </authorList>
    </citation>
    <scope>NUCLEOTIDE SEQUENCE [LARGE SCALE GENOMIC DNA]</scope>
    <source>
        <strain evidence="8">CLIB89</strain>
        <strain evidence="10">CLIB89(W29)</strain>
    </source>
</reference>
<dbReference type="eggNOG" id="KOG2913">
    <property type="taxonomic scope" value="Eukaryota"/>
</dbReference>
<sequence>MSTLRTQLAGICGSTSLACWIVVLLPQLIEQWRLQSAEGIAIGFILVWLVGDITNLAGALWAGLRSNVVFLAVWFCFADGLIIASYVYYTYYKPPPPAENENETEPLLNRRGSDAVLQPIVENTSTESRWVRYGVPVVLVFAAGTVGYFLSNDSGEPPAEDPPMPVGAEILGYLSAALYLLARIPQIIRNTRRKSVEGLSLLFFIFSLLGNLTYAGYILLFSTEWDYVVKYMPWLIGSLGTIVEDLIIFAQFAAYNGSTQHHVSAILD</sequence>
<accession>A0A1D8NNK2</accession>
<dbReference type="Gene3D" id="1.20.1280.290">
    <property type="match status" value="2"/>
</dbReference>
<dbReference type="GO" id="GO:0000329">
    <property type="term" value="C:fungal-type vacuole membrane"/>
    <property type="evidence" value="ECO:0007669"/>
    <property type="project" value="EnsemblFungi"/>
</dbReference>
<organism evidence="8 10">
    <name type="scientific">Yarrowia lipolytica</name>
    <name type="common">Candida lipolytica</name>
    <dbReference type="NCBI Taxonomy" id="4952"/>
    <lineage>
        <taxon>Eukaryota</taxon>
        <taxon>Fungi</taxon>
        <taxon>Dikarya</taxon>
        <taxon>Ascomycota</taxon>
        <taxon>Saccharomycotina</taxon>
        <taxon>Dipodascomycetes</taxon>
        <taxon>Dipodascales</taxon>
        <taxon>Dipodascales incertae sedis</taxon>
        <taxon>Yarrowia</taxon>
    </lineage>
</organism>
<dbReference type="GeneID" id="2908036"/>
<evidence type="ECO:0000256" key="6">
    <source>
        <dbReference type="ARBA" id="ARBA00050768"/>
    </source>
</evidence>
<dbReference type="InterPro" id="IPR051415">
    <property type="entry name" value="LAAT-1"/>
</dbReference>
<dbReference type="KEGG" id="yli:2908036"/>
<feature type="transmembrane region" description="Helical" evidence="7">
    <location>
        <begin position="68"/>
        <end position="89"/>
    </location>
</feature>
<dbReference type="EMBL" id="KZ858948">
    <property type="protein sequence ID" value="RDW28896.1"/>
    <property type="molecule type" value="Genomic_DNA"/>
</dbReference>
<dbReference type="VEuPathDB" id="FungiDB:YALI0_F14949g"/>
<reference evidence="9 11" key="2">
    <citation type="submission" date="2018-07" db="EMBL/GenBank/DDBJ databases">
        <title>Draft Genome Assemblies for Five Robust Yarrowia lipolytica Strains Exhibiting High Lipid Production and Pentose Sugar Utilization and Sugar Alcohol Secretion from Undetoxified Lignocellulosic Biomass Hydrolysates.</title>
        <authorList>
            <consortium name="DOE Joint Genome Institute"/>
            <person name="Walker C."/>
            <person name="Ryu S."/>
            <person name="Na H."/>
            <person name="Zane M."/>
            <person name="LaButti K."/>
            <person name="Lipzen A."/>
            <person name="Haridas S."/>
            <person name="Barry K."/>
            <person name="Grigoriev I.V."/>
            <person name="Quarterman J."/>
            <person name="Slininger P."/>
            <person name="Dien B."/>
            <person name="Trinh C.T."/>
        </authorList>
    </citation>
    <scope>NUCLEOTIDE SEQUENCE [LARGE SCALE GENOMIC DNA]</scope>
    <source>
        <strain evidence="9 11">YB392</strain>
    </source>
</reference>
<comment type="catalytic activity">
    <reaction evidence="6">
        <text>L-histidine(out) + L-arginine(in) = L-histidine(in) + L-arginine(out)</text>
        <dbReference type="Rhea" id="RHEA:71063"/>
        <dbReference type="ChEBI" id="CHEBI:32682"/>
        <dbReference type="ChEBI" id="CHEBI:57595"/>
    </reaction>
</comment>
<dbReference type="GO" id="GO:0034486">
    <property type="term" value="P:vacuolar transmembrane transport"/>
    <property type="evidence" value="ECO:0007669"/>
    <property type="project" value="EnsemblFungi"/>
</dbReference>
<dbReference type="VEuPathDB" id="FungiDB:YALI1_F19938g"/>
<feature type="transmembrane region" description="Helical" evidence="7">
    <location>
        <begin position="40"/>
        <end position="62"/>
    </location>
</feature>
<dbReference type="InterPro" id="IPR006603">
    <property type="entry name" value="PQ-loop_rpt"/>
</dbReference>
<evidence type="ECO:0000256" key="1">
    <source>
        <dbReference type="ARBA" id="ARBA00004141"/>
    </source>
</evidence>
<dbReference type="FunFam" id="1.20.1280.290:FF:000009">
    <property type="entry name" value="PQ loop repeat family protein"/>
    <property type="match status" value="1"/>
</dbReference>
<comment type="similarity">
    <text evidence="5">Belongs to the laat-1 family.</text>
</comment>
<evidence type="ECO:0000256" key="5">
    <source>
        <dbReference type="ARBA" id="ARBA00038039"/>
    </source>
</evidence>
<proteinExistence type="inferred from homology"/>
<evidence type="ECO:0000256" key="7">
    <source>
        <dbReference type="SAM" id="Phobius"/>
    </source>
</evidence>
<dbReference type="FunFam" id="1.20.1280.290:FF:000012">
    <property type="entry name" value="Vacuolar membrane PQ loop repeat protein"/>
    <property type="match status" value="1"/>
</dbReference>
<evidence type="ECO:0000313" key="8">
    <source>
        <dbReference type="EMBL" id="AOW07199.1"/>
    </source>
</evidence>
<name>A0A1D8NNK2_YARLL</name>
<dbReference type="PROSITE" id="PS51257">
    <property type="entry name" value="PROKAR_LIPOPROTEIN"/>
    <property type="match status" value="1"/>
</dbReference>
<evidence type="ECO:0000256" key="2">
    <source>
        <dbReference type="ARBA" id="ARBA00022692"/>
    </source>
</evidence>
<dbReference type="Proteomes" id="UP000182444">
    <property type="component" value="Chromosome 1F"/>
</dbReference>
<dbReference type="EMBL" id="CP017558">
    <property type="protein sequence ID" value="AOW07199.1"/>
    <property type="molecule type" value="Genomic_DNA"/>
</dbReference>
<gene>
    <name evidence="9" type="ORF">B0I71DRAFT_126512</name>
    <name evidence="8" type="ORF">YALI1_F19938g</name>
</gene>
<keyword evidence="2 7" id="KW-0812">Transmembrane</keyword>
<dbReference type="Proteomes" id="UP000256601">
    <property type="component" value="Unassembled WGS sequence"/>
</dbReference>
<feature type="transmembrane region" description="Helical" evidence="7">
    <location>
        <begin position="232"/>
        <end position="255"/>
    </location>
</feature>
<keyword evidence="4 7" id="KW-0472">Membrane</keyword>
<evidence type="ECO:0000256" key="4">
    <source>
        <dbReference type="ARBA" id="ARBA00023136"/>
    </source>
</evidence>
<evidence type="ECO:0000313" key="9">
    <source>
        <dbReference type="EMBL" id="RDW28896.1"/>
    </source>
</evidence>
<feature type="transmembrane region" description="Helical" evidence="7">
    <location>
        <begin position="200"/>
        <end position="220"/>
    </location>
</feature>